<evidence type="ECO:0000313" key="2">
    <source>
        <dbReference type="Proteomes" id="UP001056120"/>
    </source>
</evidence>
<protein>
    <submittedName>
        <fullName evidence="1">Uncharacterized protein</fullName>
    </submittedName>
</protein>
<sequence length="555" mass="61632">MGKSPGKWIKTVFFGKKSSKSNLSKNVTSEIKTSITGTATSKDYDADSMVISSPVRPVIVSSGERTELEKSSSASLMPDTTEDLRNPIELNTVNGEELIRLEQAARKVQAAFRGYLARRAFWALKGIIRLQALVRGHLVRRQAIATLSCMRAIIEFQALARGRRVRLSNGQLLIKHTPTESMVKKPADLLGTSLRVEKLSTNVFATKLVASSHTTMPLTIHYEHMEPNSVRSWLTRWSSSCFWEPLPLPKQPLDAKPKRKQTKVQTEETETGAGRPKRSVRRIPAANIDNSLSNSTENEKSRRMVRKVNHQPDSSQGQDQSLTELEKVKRNLRKISVSTSRPPEKSELDPEKTSPGLDKVSVSPAPDSSEKNNGSMNGSYVESVEQPQPKPDPKPEPEEPPVQVQVQTPDDEPLDQPPIEPPSLETNRKHETEPPVDVELNGKENQKARRRKSLPAKQEYHESVSQNTPTLPSYMAATESAKAKLRAQAAAKAAEEGAEDGLTRRRSLPTSTNKPMSHSPRVQKPLHANGKGGTKPNKSQISPRDEKVIQSGWRR</sequence>
<dbReference type="Proteomes" id="UP001056120">
    <property type="component" value="Linkage Group LG12"/>
</dbReference>
<organism evidence="1 2">
    <name type="scientific">Smallanthus sonchifolius</name>
    <dbReference type="NCBI Taxonomy" id="185202"/>
    <lineage>
        <taxon>Eukaryota</taxon>
        <taxon>Viridiplantae</taxon>
        <taxon>Streptophyta</taxon>
        <taxon>Embryophyta</taxon>
        <taxon>Tracheophyta</taxon>
        <taxon>Spermatophyta</taxon>
        <taxon>Magnoliopsida</taxon>
        <taxon>eudicotyledons</taxon>
        <taxon>Gunneridae</taxon>
        <taxon>Pentapetalae</taxon>
        <taxon>asterids</taxon>
        <taxon>campanulids</taxon>
        <taxon>Asterales</taxon>
        <taxon>Asteraceae</taxon>
        <taxon>Asteroideae</taxon>
        <taxon>Heliantheae alliance</taxon>
        <taxon>Millerieae</taxon>
        <taxon>Smallanthus</taxon>
    </lineage>
</organism>
<proteinExistence type="predicted"/>
<comment type="caution">
    <text evidence="1">The sequence shown here is derived from an EMBL/GenBank/DDBJ whole genome shotgun (WGS) entry which is preliminary data.</text>
</comment>
<reference evidence="2" key="1">
    <citation type="journal article" date="2022" name="Mol. Ecol. Resour.">
        <title>The genomes of chicory, endive, great burdock and yacon provide insights into Asteraceae palaeo-polyploidization history and plant inulin production.</title>
        <authorList>
            <person name="Fan W."/>
            <person name="Wang S."/>
            <person name="Wang H."/>
            <person name="Wang A."/>
            <person name="Jiang F."/>
            <person name="Liu H."/>
            <person name="Zhao H."/>
            <person name="Xu D."/>
            <person name="Zhang Y."/>
        </authorList>
    </citation>
    <scope>NUCLEOTIDE SEQUENCE [LARGE SCALE GENOMIC DNA]</scope>
    <source>
        <strain evidence="2">cv. Yunnan</strain>
    </source>
</reference>
<gene>
    <name evidence="1" type="ORF">L1987_36613</name>
</gene>
<name>A0ACB9HDP7_9ASTR</name>
<accession>A0ACB9HDP7</accession>
<dbReference type="EMBL" id="CM042029">
    <property type="protein sequence ID" value="KAI3793989.1"/>
    <property type="molecule type" value="Genomic_DNA"/>
</dbReference>
<reference evidence="1 2" key="2">
    <citation type="journal article" date="2022" name="Mol. Ecol. Resour.">
        <title>The genomes of chicory, endive, great burdock and yacon provide insights into Asteraceae paleo-polyploidization history and plant inulin production.</title>
        <authorList>
            <person name="Fan W."/>
            <person name="Wang S."/>
            <person name="Wang H."/>
            <person name="Wang A."/>
            <person name="Jiang F."/>
            <person name="Liu H."/>
            <person name="Zhao H."/>
            <person name="Xu D."/>
            <person name="Zhang Y."/>
        </authorList>
    </citation>
    <scope>NUCLEOTIDE SEQUENCE [LARGE SCALE GENOMIC DNA]</scope>
    <source>
        <strain evidence="2">cv. Yunnan</strain>
        <tissue evidence="1">Leaves</tissue>
    </source>
</reference>
<evidence type="ECO:0000313" key="1">
    <source>
        <dbReference type="EMBL" id="KAI3793989.1"/>
    </source>
</evidence>
<keyword evidence="2" id="KW-1185">Reference proteome</keyword>